<dbReference type="AlphaFoldDB" id="A0A0M3IW23"/>
<dbReference type="WBParaSite" id="ALUE_0002295101-mRNA-1">
    <property type="protein sequence ID" value="ALUE_0002295101-mRNA-1"/>
    <property type="gene ID" value="ALUE_0002295101"/>
</dbReference>
<dbReference type="InterPro" id="IPR024317">
    <property type="entry name" value="Dynein_heavy_chain_D4_dom"/>
</dbReference>
<dbReference type="Pfam" id="PF12780">
    <property type="entry name" value="AAA_8"/>
    <property type="match status" value="1"/>
</dbReference>
<dbReference type="GO" id="GO:0030286">
    <property type="term" value="C:dynein complex"/>
    <property type="evidence" value="ECO:0007669"/>
    <property type="project" value="InterPro"/>
</dbReference>
<dbReference type="Proteomes" id="UP000036681">
    <property type="component" value="Unplaced"/>
</dbReference>
<dbReference type="Gene3D" id="3.40.50.300">
    <property type="entry name" value="P-loop containing nucleotide triphosphate hydrolases"/>
    <property type="match status" value="2"/>
</dbReference>
<reference evidence="4" key="1">
    <citation type="submission" date="2017-02" db="UniProtKB">
        <authorList>
            <consortium name="WormBaseParasite"/>
        </authorList>
    </citation>
    <scope>IDENTIFICATION</scope>
</reference>
<organism evidence="3 4">
    <name type="scientific">Ascaris lumbricoides</name>
    <name type="common">Giant roundworm</name>
    <dbReference type="NCBI Taxonomy" id="6252"/>
    <lineage>
        <taxon>Eukaryota</taxon>
        <taxon>Metazoa</taxon>
        <taxon>Ecdysozoa</taxon>
        <taxon>Nematoda</taxon>
        <taxon>Chromadorea</taxon>
        <taxon>Rhabditida</taxon>
        <taxon>Spirurina</taxon>
        <taxon>Ascaridomorpha</taxon>
        <taxon>Ascaridoidea</taxon>
        <taxon>Ascarididae</taxon>
        <taxon>Ascaris</taxon>
    </lineage>
</organism>
<protein>
    <submittedName>
        <fullName evidence="4">AAA_8 domain-containing protein</fullName>
    </submittedName>
</protein>
<dbReference type="GO" id="GO:0060294">
    <property type="term" value="P:cilium movement involved in cell motility"/>
    <property type="evidence" value="ECO:0007669"/>
    <property type="project" value="TreeGrafter"/>
</dbReference>
<dbReference type="InterPro" id="IPR026983">
    <property type="entry name" value="DHC"/>
</dbReference>
<dbReference type="PANTHER" id="PTHR10676:SF339">
    <property type="entry name" value="DYNEIN AXONEMAL HEAVY CHAIN 6"/>
    <property type="match status" value="1"/>
</dbReference>
<keyword evidence="3" id="KW-1185">Reference proteome</keyword>
<dbReference type="GO" id="GO:0008569">
    <property type="term" value="F:minus-end-directed microtubule motor activity"/>
    <property type="evidence" value="ECO:0007669"/>
    <property type="project" value="TreeGrafter"/>
</dbReference>
<dbReference type="GO" id="GO:0045505">
    <property type="term" value="F:dynein intermediate chain binding"/>
    <property type="evidence" value="ECO:0007669"/>
    <property type="project" value="InterPro"/>
</dbReference>
<proteinExistence type="inferred from homology"/>
<comment type="similarity">
    <text evidence="1">Belongs to the dynein heavy chain family.</text>
</comment>
<evidence type="ECO:0000313" key="4">
    <source>
        <dbReference type="WBParaSite" id="ALUE_0002295101-mRNA-1"/>
    </source>
</evidence>
<evidence type="ECO:0000313" key="3">
    <source>
        <dbReference type="Proteomes" id="UP000036681"/>
    </source>
</evidence>
<dbReference type="GO" id="GO:0051959">
    <property type="term" value="F:dynein light intermediate chain binding"/>
    <property type="evidence" value="ECO:0007669"/>
    <property type="project" value="InterPro"/>
</dbReference>
<dbReference type="PANTHER" id="PTHR10676">
    <property type="entry name" value="DYNEIN HEAVY CHAIN FAMILY PROTEIN"/>
    <property type="match status" value="1"/>
</dbReference>
<dbReference type="InterPro" id="IPR027417">
    <property type="entry name" value="P-loop_NTPase"/>
</dbReference>
<dbReference type="GO" id="GO:0097729">
    <property type="term" value="C:9+2 motile cilium"/>
    <property type="evidence" value="ECO:0007669"/>
    <property type="project" value="TreeGrafter"/>
</dbReference>
<evidence type="ECO:0000256" key="1">
    <source>
        <dbReference type="ARBA" id="ARBA00008887"/>
    </source>
</evidence>
<accession>A0A0M3IW23</accession>
<evidence type="ECO:0000259" key="2">
    <source>
        <dbReference type="Pfam" id="PF12780"/>
    </source>
</evidence>
<sequence>LRLGDGDDEELEWRQTFALQIVRTCVADNKHHVLFIKDSLHNKDMREAAFSDLNELINHGGLPMRIFTPEVTDELIEKIGFISSTKETTKFEYYNRICETVSSNLHVMLCCSRNSFDAIVSEFPNFQRYCIVDHYGEWSNEDKFDIATAHLQRCTALNEDHETTKFEYYNRICERVSSNLHVMLCCSRNSFDAIVSEFPNFQRYCIVDHYGEWSNEDKFDIATAHLQRCTALNEDHVSTFLAFRVFNK</sequence>
<feature type="domain" description="Dynein heavy chain AAA module D4" evidence="2">
    <location>
        <begin position="12"/>
        <end position="159"/>
    </location>
</feature>
<name>A0A0M3IW23_ASCLU</name>